<keyword evidence="2" id="KW-1185">Reference proteome</keyword>
<sequence>MFGRAGGWVGRRLGRYARSVRGASKQRVGMIAGPAFVRDTNQRILAATGLGFCSGSERIASIGPGLVRDAEWLFAVVRPRFVRDTGGLAVVDRPGFVRGTNQRVGAGRPGVCSGNQYARKTKETTVRGFMYLEFPY</sequence>
<reference evidence="1" key="1">
    <citation type="submission" date="2024-02" db="EMBL/GenBank/DDBJ databases">
        <authorList>
            <consortium name="ELIXIR-Norway"/>
            <consortium name="Elixir Norway"/>
        </authorList>
    </citation>
    <scope>NUCLEOTIDE SEQUENCE</scope>
</reference>
<organism evidence="1 2">
    <name type="scientific">Sphagnum jensenii</name>
    <dbReference type="NCBI Taxonomy" id="128206"/>
    <lineage>
        <taxon>Eukaryota</taxon>
        <taxon>Viridiplantae</taxon>
        <taxon>Streptophyta</taxon>
        <taxon>Embryophyta</taxon>
        <taxon>Bryophyta</taxon>
        <taxon>Sphagnophytina</taxon>
        <taxon>Sphagnopsida</taxon>
        <taxon>Sphagnales</taxon>
        <taxon>Sphagnaceae</taxon>
        <taxon>Sphagnum</taxon>
    </lineage>
</organism>
<gene>
    <name evidence="1" type="ORF">CSSPJE1EN1_LOCUS21784</name>
</gene>
<accession>A0ABP0XAZ6</accession>
<evidence type="ECO:0000313" key="2">
    <source>
        <dbReference type="Proteomes" id="UP001497444"/>
    </source>
</evidence>
<proteinExistence type="predicted"/>
<name>A0ABP0XAZ6_9BRYO</name>
<evidence type="ECO:0000313" key="1">
    <source>
        <dbReference type="EMBL" id="CAK9276306.1"/>
    </source>
</evidence>
<protein>
    <submittedName>
        <fullName evidence="1">Uncharacterized protein</fullName>
    </submittedName>
</protein>
<dbReference type="Proteomes" id="UP001497444">
    <property type="component" value="Chromosome 7"/>
</dbReference>
<dbReference type="EMBL" id="OZ020102">
    <property type="protein sequence ID" value="CAK9276306.1"/>
    <property type="molecule type" value="Genomic_DNA"/>
</dbReference>